<dbReference type="PANTHER" id="PTHR23519">
    <property type="entry name" value="AUTOPHAGY-RELATED PROTEIN 22"/>
    <property type="match status" value="1"/>
</dbReference>
<dbReference type="SUPFAM" id="SSF103473">
    <property type="entry name" value="MFS general substrate transporter"/>
    <property type="match status" value="1"/>
</dbReference>
<reference evidence="8 9" key="1">
    <citation type="journal article" date="2015" name="Genome Biol. Evol.">
        <title>Phylogenomic analyses indicate that early fungi evolved digesting cell walls of algal ancestors of land plants.</title>
        <authorList>
            <person name="Chang Y."/>
            <person name="Wang S."/>
            <person name="Sekimoto S."/>
            <person name="Aerts A.L."/>
            <person name="Choi C."/>
            <person name="Clum A."/>
            <person name="LaButti K.M."/>
            <person name="Lindquist E.A."/>
            <person name="Yee Ngan C."/>
            <person name="Ohm R.A."/>
            <person name="Salamov A.A."/>
            <person name="Grigoriev I.V."/>
            <person name="Spatafora J.W."/>
            <person name="Berbee M.L."/>
        </authorList>
    </citation>
    <scope>NUCLEOTIDE SEQUENCE [LARGE SCALE GENOMIC DNA]</scope>
    <source>
        <strain evidence="8 9">NRRL 28638</strain>
    </source>
</reference>
<dbReference type="PANTHER" id="PTHR23519:SF1">
    <property type="entry name" value="AUTOPHAGY-RELATED PROTEIN 22"/>
    <property type="match status" value="1"/>
</dbReference>
<keyword evidence="7" id="KW-0072">Autophagy</keyword>
<dbReference type="InterPro" id="IPR050495">
    <property type="entry name" value="ATG22/LtaA_families"/>
</dbReference>
<proteinExistence type="inferred from homology"/>
<dbReference type="InterPro" id="IPR024671">
    <property type="entry name" value="Atg22-like"/>
</dbReference>
<evidence type="ECO:0000313" key="8">
    <source>
        <dbReference type="EMBL" id="KXN70272.1"/>
    </source>
</evidence>
<keyword evidence="7" id="KW-0926">Vacuole</keyword>
<dbReference type="EMBL" id="KQ964507">
    <property type="protein sequence ID" value="KXN70272.1"/>
    <property type="molecule type" value="Genomic_DNA"/>
</dbReference>
<organism evidence="8 9">
    <name type="scientific">Conidiobolus coronatus (strain ATCC 28846 / CBS 209.66 / NRRL 28638)</name>
    <name type="common">Delacroixia coronata</name>
    <dbReference type="NCBI Taxonomy" id="796925"/>
    <lineage>
        <taxon>Eukaryota</taxon>
        <taxon>Fungi</taxon>
        <taxon>Fungi incertae sedis</taxon>
        <taxon>Zoopagomycota</taxon>
        <taxon>Entomophthoromycotina</taxon>
        <taxon>Entomophthoromycetes</taxon>
        <taxon>Entomophthorales</taxon>
        <taxon>Ancylistaceae</taxon>
        <taxon>Conidiobolus</taxon>
    </lineage>
</organism>
<sequence length="489" mass="54367">MELINPQNPVKKIEIWGFYAYGLGSEPFVGVVMAVCAPVMLQGLSADISVDDVTGQPCKGLDNQSNCSFYIGSLKLNPISFALYVTVVSVVIQAIVFIGLSSLADYGNNRKPFMLISGTICAISCIAYLGVVNENYYGLAAIITIIANVTFGASYVFYYAYLPTLTQNDKQIIDAKLNDVDPDEIAILSERIGNRISSLGFAWGYLGVLVTLGITAGINSAMPDSNYVVQISAAVNGAWYLIFIAVTWKWLASRPGPPLPSGESYLLYSWKSVFKTFREASKLSQVFLVAFQLLHFTTFETFILAFLAPLAAGIGCIVWLQFQRIFKLRTRTMVIIVNTLYLVIPIVGIVSIYSSSVLSKKYELYILGTYHGFLIGALQSYYRTMFSEILPEGKENQFFGLYQITDKGSSWIGPLIVGALTESTRQFRYAFYVLLGSFLIPFFINFLIDIKKGKSQAKEYSQEYVTHDDGDDCNNIELDPFSHKRKLTH</sequence>
<keyword evidence="6" id="KW-0472">Membrane</keyword>
<keyword evidence="5" id="KW-1133">Transmembrane helix</keyword>
<dbReference type="GO" id="GO:0012505">
    <property type="term" value="C:endomembrane system"/>
    <property type="evidence" value="ECO:0007669"/>
    <property type="project" value="UniProtKB-SubCell"/>
</dbReference>
<name>A0A137P5I2_CONC2</name>
<dbReference type="Pfam" id="PF11700">
    <property type="entry name" value="ATG22"/>
    <property type="match status" value="1"/>
</dbReference>
<dbReference type="GO" id="GO:0006865">
    <property type="term" value="P:amino acid transport"/>
    <property type="evidence" value="ECO:0007669"/>
    <property type="project" value="UniProtKB-KW"/>
</dbReference>
<evidence type="ECO:0000256" key="4">
    <source>
        <dbReference type="ARBA" id="ARBA00022692"/>
    </source>
</evidence>
<dbReference type="OrthoDB" id="192733at2759"/>
<dbReference type="AlphaFoldDB" id="A0A137P5I2"/>
<comment type="function">
    <text evidence="7">Vacuolar effluxer which mediate the efflux of amino acids resulting from autophagic degradation. The release of autophagic amino acids allows the maintenance of protein synthesis and viability during nitrogen starvation.</text>
</comment>
<dbReference type="InterPro" id="IPR036259">
    <property type="entry name" value="MFS_trans_sf"/>
</dbReference>
<evidence type="ECO:0000256" key="3">
    <source>
        <dbReference type="ARBA" id="ARBA00022448"/>
    </source>
</evidence>
<dbReference type="GO" id="GO:0006914">
    <property type="term" value="P:autophagy"/>
    <property type="evidence" value="ECO:0007669"/>
    <property type="project" value="UniProtKB-KW"/>
</dbReference>
<evidence type="ECO:0000256" key="6">
    <source>
        <dbReference type="ARBA" id="ARBA00023136"/>
    </source>
</evidence>
<dbReference type="Proteomes" id="UP000070444">
    <property type="component" value="Unassembled WGS sequence"/>
</dbReference>
<comment type="similarity">
    <text evidence="2 7">Belongs to the ATG22 family.</text>
</comment>
<evidence type="ECO:0000256" key="7">
    <source>
        <dbReference type="RuleBase" id="RU363073"/>
    </source>
</evidence>
<gene>
    <name evidence="8" type="ORF">CONCODRAFT_78941</name>
</gene>
<keyword evidence="3 7" id="KW-0813">Transport</keyword>
<dbReference type="GO" id="GO:0005774">
    <property type="term" value="C:vacuolar membrane"/>
    <property type="evidence" value="ECO:0007669"/>
    <property type="project" value="UniProtKB-SubCell"/>
</dbReference>
<accession>A0A137P5I2</accession>
<protein>
    <recommendedName>
        <fullName evidence="7">Autophagy-related protein</fullName>
    </recommendedName>
</protein>
<dbReference type="STRING" id="796925.A0A137P5I2"/>
<evidence type="ECO:0000313" key="9">
    <source>
        <dbReference type="Proteomes" id="UP000070444"/>
    </source>
</evidence>
<keyword evidence="7" id="KW-0029">Amino-acid transport</keyword>
<comment type="subcellular location">
    <subcellularLocation>
        <location evidence="1">Endomembrane system</location>
        <topology evidence="1">Multi-pass membrane protein</topology>
    </subcellularLocation>
    <subcellularLocation>
        <location evidence="7">Vacuole membrane</location>
        <topology evidence="7">Multi-pass membrane protein</topology>
    </subcellularLocation>
</comment>
<evidence type="ECO:0000256" key="1">
    <source>
        <dbReference type="ARBA" id="ARBA00004127"/>
    </source>
</evidence>
<keyword evidence="4" id="KW-0812">Transmembrane</keyword>
<evidence type="ECO:0000256" key="2">
    <source>
        <dbReference type="ARBA" id="ARBA00006978"/>
    </source>
</evidence>
<evidence type="ECO:0000256" key="5">
    <source>
        <dbReference type="ARBA" id="ARBA00022989"/>
    </source>
</evidence>
<keyword evidence="9" id="KW-1185">Reference proteome</keyword>
<dbReference type="Gene3D" id="1.20.1250.20">
    <property type="entry name" value="MFS general substrate transporter like domains"/>
    <property type="match status" value="1"/>
</dbReference>